<accession>A0A2P2N2C8</accession>
<sequence>MLFLSFVVFWPGYIVLFDFISLLSIFARKSCLFAYISPLKNMGWLEVWEKHFWDERKAFSFSGLMGR</sequence>
<reference evidence="2" key="1">
    <citation type="submission" date="2018-02" db="EMBL/GenBank/DDBJ databases">
        <title>Rhizophora mucronata_Transcriptome.</title>
        <authorList>
            <person name="Meera S.P."/>
            <person name="Sreeshan A."/>
            <person name="Augustine A."/>
        </authorList>
    </citation>
    <scope>NUCLEOTIDE SEQUENCE</scope>
    <source>
        <tissue evidence="2">Leaf</tissue>
    </source>
</reference>
<keyword evidence="1" id="KW-1133">Transmembrane helix</keyword>
<keyword evidence="1" id="KW-0812">Transmembrane</keyword>
<feature type="transmembrane region" description="Helical" evidence="1">
    <location>
        <begin position="6"/>
        <end position="27"/>
    </location>
</feature>
<proteinExistence type="predicted"/>
<evidence type="ECO:0000313" key="2">
    <source>
        <dbReference type="EMBL" id="MBX36623.1"/>
    </source>
</evidence>
<protein>
    <submittedName>
        <fullName evidence="2">Uncharacterized protein</fullName>
    </submittedName>
</protein>
<dbReference type="AlphaFoldDB" id="A0A2P2N2C8"/>
<dbReference type="EMBL" id="GGEC01056139">
    <property type="protein sequence ID" value="MBX36623.1"/>
    <property type="molecule type" value="Transcribed_RNA"/>
</dbReference>
<keyword evidence="1" id="KW-0472">Membrane</keyword>
<name>A0A2P2N2C8_RHIMU</name>
<evidence type="ECO:0000256" key="1">
    <source>
        <dbReference type="SAM" id="Phobius"/>
    </source>
</evidence>
<organism evidence="2">
    <name type="scientific">Rhizophora mucronata</name>
    <name type="common">Asiatic mangrove</name>
    <dbReference type="NCBI Taxonomy" id="61149"/>
    <lineage>
        <taxon>Eukaryota</taxon>
        <taxon>Viridiplantae</taxon>
        <taxon>Streptophyta</taxon>
        <taxon>Embryophyta</taxon>
        <taxon>Tracheophyta</taxon>
        <taxon>Spermatophyta</taxon>
        <taxon>Magnoliopsida</taxon>
        <taxon>eudicotyledons</taxon>
        <taxon>Gunneridae</taxon>
        <taxon>Pentapetalae</taxon>
        <taxon>rosids</taxon>
        <taxon>fabids</taxon>
        <taxon>Malpighiales</taxon>
        <taxon>Rhizophoraceae</taxon>
        <taxon>Rhizophora</taxon>
    </lineage>
</organism>